<dbReference type="PANTHER" id="PTHR19924:SF26">
    <property type="entry name" value="U3 SMALL NUCLEOLAR RNA-ASSOCIATED PROTEIN 15 HOMOLOG"/>
    <property type="match status" value="1"/>
</dbReference>
<dbReference type="InterPro" id="IPR018983">
    <property type="entry name" value="U3_snoRNA-assocProt_15_C"/>
</dbReference>
<evidence type="ECO:0000313" key="10">
    <source>
        <dbReference type="EMBL" id="KAG8226235.1"/>
    </source>
</evidence>
<sequence>MYHNSDKCASKASKVSMADFKPSNFNIYSKPQLKITEDYLYWKKYGVPVIFKEFGPIDFIDFSPVEPYFFAVTCSVRVQLFNPLLKEAAKSFSRFGKAAHGASFRSDGNLLCVGDDDSNVKLFDINTKSLLRVFKGHSGAVHRNFFTADKTHIASFSDDKSVILWDIPTEKPVFTFKEHNDYIRAGATSPISPDIVLSGSYDQTVKLYDLRLDKAILSVDHGSPVESVIFLPTGGIFISAGGSQVKVWDALAGGRLLAKLSQHHKTVTSLRVGSNGRRLMSASLDRHVKIYDIATYQVVHTLDYPSPVLSMGISEHDDTLAVGFTDGLISMSRRETEAKPTKRERKRAAFRSIPEDFRPTAVDVFVHEEDKKMMSKHDAFLRKFEYSKAVDSVMLAYIANKKPAIAVAVFQELIRRKGLHGALAGRETKSLIKIMRFILRNIGDHRFMRVLLDVVDVLLDVYGDSVNQSPEIALLLEKLMNRLKEEERMTVNLINLQGSIEMLVAGMESANHPQSQSTVDLIPLNESTQFDVNSIAGSQEMSNKQLIKTLS</sequence>
<dbReference type="EMBL" id="KZ308272">
    <property type="protein sequence ID" value="KAG8226235.1"/>
    <property type="molecule type" value="Genomic_DNA"/>
</dbReference>
<reference evidence="10" key="2">
    <citation type="submission" date="2017-10" db="EMBL/GenBank/DDBJ databases">
        <title>Ladona fulva Genome sequencing and assembly.</title>
        <authorList>
            <person name="Murali S."/>
            <person name="Richards S."/>
            <person name="Bandaranaike D."/>
            <person name="Bellair M."/>
            <person name="Blankenburg K."/>
            <person name="Chao H."/>
            <person name="Dinh H."/>
            <person name="Doddapaneni H."/>
            <person name="Dugan-Rocha S."/>
            <person name="Elkadiri S."/>
            <person name="Gnanaolivu R."/>
            <person name="Hernandez B."/>
            <person name="Skinner E."/>
            <person name="Javaid M."/>
            <person name="Lee S."/>
            <person name="Li M."/>
            <person name="Ming W."/>
            <person name="Munidasa M."/>
            <person name="Muniz J."/>
            <person name="Nguyen L."/>
            <person name="Hughes D."/>
            <person name="Osuji N."/>
            <person name="Pu L.-L."/>
            <person name="Puazo M."/>
            <person name="Qu C."/>
            <person name="Quiroz J."/>
            <person name="Raj R."/>
            <person name="Weissenberger G."/>
            <person name="Xin Y."/>
            <person name="Zou X."/>
            <person name="Han Y."/>
            <person name="Worley K."/>
            <person name="Muzny D."/>
            <person name="Gibbs R."/>
        </authorList>
    </citation>
    <scope>NUCLEOTIDE SEQUENCE</scope>
    <source>
        <strain evidence="10">Sampled in the wild</strain>
    </source>
</reference>
<evidence type="ECO:0000313" key="11">
    <source>
        <dbReference type="Proteomes" id="UP000792457"/>
    </source>
</evidence>
<organism evidence="10 11">
    <name type="scientific">Ladona fulva</name>
    <name type="common">Scarce chaser dragonfly</name>
    <name type="synonym">Libellula fulva</name>
    <dbReference type="NCBI Taxonomy" id="123851"/>
    <lineage>
        <taxon>Eukaryota</taxon>
        <taxon>Metazoa</taxon>
        <taxon>Ecdysozoa</taxon>
        <taxon>Arthropoda</taxon>
        <taxon>Hexapoda</taxon>
        <taxon>Insecta</taxon>
        <taxon>Pterygota</taxon>
        <taxon>Palaeoptera</taxon>
        <taxon>Odonata</taxon>
        <taxon>Epiprocta</taxon>
        <taxon>Anisoptera</taxon>
        <taxon>Libelluloidea</taxon>
        <taxon>Libellulidae</taxon>
        <taxon>Ladona</taxon>
    </lineage>
</organism>
<evidence type="ECO:0000259" key="9">
    <source>
        <dbReference type="Pfam" id="PF09384"/>
    </source>
</evidence>
<evidence type="ECO:0000256" key="6">
    <source>
        <dbReference type="ARBA" id="ARBA00023242"/>
    </source>
</evidence>
<dbReference type="AlphaFoldDB" id="A0A8K0NVM6"/>
<evidence type="ECO:0000256" key="8">
    <source>
        <dbReference type="PROSITE-ProRule" id="PRU00221"/>
    </source>
</evidence>
<dbReference type="PROSITE" id="PS50082">
    <property type="entry name" value="WD_REPEATS_2"/>
    <property type="match status" value="3"/>
</dbReference>
<keyword evidence="4 8" id="KW-0853">WD repeat</keyword>
<evidence type="ECO:0000256" key="1">
    <source>
        <dbReference type="ARBA" id="ARBA00004604"/>
    </source>
</evidence>
<feature type="repeat" description="WD" evidence="8">
    <location>
        <begin position="176"/>
        <end position="218"/>
    </location>
</feature>
<name>A0A8K0NVM6_LADFU</name>
<evidence type="ECO:0000256" key="3">
    <source>
        <dbReference type="ARBA" id="ARBA00022552"/>
    </source>
</evidence>
<keyword evidence="5" id="KW-0677">Repeat</keyword>
<feature type="repeat" description="WD" evidence="8">
    <location>
        <begin position="134"/>
        <end position="175"/>
    </location>
</feature>
<dbReference type="GO" id="GO:0006364">
    <property type="term" value="P:rRNA processing"/>
    <property type="evidence" value="ECO:0007669"/>
    <property type="project" value="UniProtKB-KW"/>
</dbReference>
<dbReference type="SUPFAM" id="SSF50978">
    <property type="entry name" value="WD40 repeat-like"/>
    <property type="match status" value="1"/>
</dbReference>
<dbReference type="GO" id="GO:0045943">
    <property type="term" value="P:positive regulation of transcription by RNA polymerase I"/>
    <property type="evidence" value="ECO:0007669"/>
    <property type="project" value="TreeGrafter"/>
</dbReference>
<dbReference type="InterPro" id="IPR001680">
    <property type="entry name" value="WD40_rpt"/>
</dbReference>
<dbReference type="InterPro" id="IPR036322">
    <property type="entry name" value="WD40_repeat_dom_sf"/>
</dbReference>
<dbReference type="CDD" id="cd00200">
    <property type="entry name" value="WD40"/>
    <property type="match status" value="1"/>
</dbReference>
<gene>
    <name evidence="10" type="ORF">J437_LFUL006337</name>
</gene>
<comment type="function">
    <text evidence="7">Ribosome biogenesis factor. Involved in nucleolar processing of pre-18S ribosomal RNA. Required for optimal pre-ribosomal RNA transcription by RNA polymerase I. Part of the small subunit (SSU) processome, first precursor of the small eukaryotic ribosomal subunit. During the assembly of the SSU processome in the nucleolus, many ribosome biogenesis factors, an RNA chaperone and ribosomal proteins associate with the nascent pre-rRNA and work in concert to generate RNA folding, modifications, rearrangements and cleavage as well as targeted degradation of pre-ribosomal RNA by the RNA exosome.</text>
</comment>
<dbReference type="Pfam" id="PF00400">
    <property type="entry name" value="WD40"/>
    <property type="match status" value="5"/>
</dbReference>
<feature type="repeat" description="WD" evidence="8">
    <location>
        <begin position="260"/>
        <end position="301"/>
    </location>
</feature>
<dbReference type="PANTHER" id="PTHR19924">
    <property type="entry name" value="UTP15 U3 SMALL NUCLEOLAR RNA-ASSOCIATED PROTEIN 15 FAMILY MEMBER"/>
    <property type="match status" value="1"/>
</dbReference>
<dbReference type="PROSITE" id="PS50294">
    <property type="entry name" value="WD_REPEATS_REGION"/>
    <property type="match status" value="2"/>
</dbReference>
<evidence type="ECO:0000256" key="2">
    <source>
        <dbReference type="ARBA" id="ARBA00018260"/>
    </source>
</evidence>
<keyword evidence="11" id="KW-1185">Reference proteome</keyword>
<evidence type="ECO:0000256" key="4">
    <source>
        <dbReference type="ARBA" id="ARBA00022574"/>
    </source>
</evidence>
<accession>A0A8K0NVM6</accession>
<dbReference type="Proteomes" id="UP000792457">
    <property type="component" value="Unassembled WGS sequence"/>
</dbReference>
<evidence type="ECO:0000256" key="7">
    <source>
        <dbReference type="ARBA" id="ARBA00045437"/>
    </source>
</evidence>
<evidence type="ECO:0000256" key="5">
    <source>
        <dbReference type="ARBA" id="ARBA00022737"/>
    </source>
</evidence>
<feature type="domain" description="U3 small nucleolar RNA-associated protein 15 C-terminal" evidence="9">
    <location>
        <begin position="357"/>
        <end position="503"/>
    </location>
</feature>
<proteinExistence type="predicted"/>
<dbReference type="Gene3D" id="2.130.10.10">
    <property type="entry name" value="YVTN repeat-like/Quinoprotein amine dehydrogenase"/>
    <property type="match status" value="2"/>
</dbReference>
<comment type="caution">
    <text evidence="10">The sequence shown here is derived from an EMBL/GenBank/DDBJ whole genome shotgun (WGS) entry which is preliminary data.</text>
</comment>
<reference evidence="10" key="1">
    <citation type="submission" date="2013-04" db="EMBL/GenBank/DDBJ databases">
        <authorList>
            <person name="Qu J."/>
            <person name="Murali S.C."/>
            <person name="Bandaranaike D."/>
            <person name="Bellair M."/>
            <person name="Blankenburg K."/>
            <person name="Chao H."/>
            <person name="Dinh H."/>
            <person name="Doddapaneni H."/>
            <person name="Downs B."/>
            <person name="Dugan-Rocha S."/>
            <person name="Elkadiri S."/>
            <person name="Gnanaolivu R.D."/>
            <person name="Hernandez B."/>
            <person name="Javaid M."/>
            <person name="Jayaseelan J.C."/>
            <person name="Lee S."/>
            <person name="Li M."/>
            <person name="Ming W."/>
            <person name="Munidasa M."/>
            <person name="Muniz J."/>
            <person name="Nguyen L."/>
            <person name="Ongeri F."/>
            <person name="Osuji N."/>
            <person name="Pu L.-L."/>
            <person name="Puazo M."/>
            <person name="Qu C."/>
            <person name="Quiroz J."/>
            <person name="Raj R."/>
            <person name="Weissenberger G."/>
            <person name="Xin Y."/>
            <person name="Zou X."/>
            <person name="Han Y."/>
            <person name="Richards S."/>
            <person name="Worley K."/>
            <person name="Muzny D."/>
            <person name="Gibbs R."/>
        </authorList>
    </citation>
    <scope>NUCLEOTIDE SEQUENCE</scope>
    <source>
        <strain evidence="10">Sampled in the wild</strain>
    </source>
</reference>
<protein>
    <recommendedName>
        <fullName evidence="2">U3 small nucleolar RNA-associated protein 15 homolog</fullName>
    </recommendedName>
</protein>
<keyword evidence="6" id="KW-0539">Nucleus</keyword>
<dbReference type="GO" id="GO:0005730">
    <property type="term" value="C:nucleolus"/>
    <property type="evidence" value="ECO:0007669"/>
    <property type="project" value="UniProtKB-SubCell"/>
</dbReference>
<dbReference type="Pfam" id="PF09384">
    <property type="entry name" value="UTP15_C"/>
    <property type="match status" value="1"/>
</dbReference>
<dbReference type="InterPro" id="IPR015943">
    <property type="entry name" value="WD40/YVTN_repeat-like_dom_sf"/>
</dbReference>
<comment type="subcellular location">
    <subcellularLocation>
        <location evidence="1">Nucleus</location>
        <location evidence="1">Nucleolus</location>
    </subcellularLocation>
</comment>
<dbReference type="OrthoDB" id="431715at2759"/>
<keyword evidence="3" id="KW-0698">rRNA processing</keyword>
<dbReference type="SMART" id="SM00320">
    <property type="entry name" value="WD40"/>
    <property type="match status" value="6"/>
</dbReference>